<evidence type="ECO:0000256" key="1">
    <source>
        <dbReference type="ARBA" id="ARBA00004141"/>
    </source>
</evidence>
<feature type="transmembrane region" description="Helical" evidence="8">
    <location>
        <begin position="41"/>
        <end position="64"/>
    </location>
</feature>
<dbReference type="InterPro" id="IPR050277">
    <property type="entry name" value="Sodium:Solute_Symporter"/>
</dbReference>
<comment type="similarity">
    <text evidence="2 7">Belongs to the sodium:solute symporter (SSF) (TC 2.A.21) family.</text>
</comment>
<comment type="caution">
    <text evidence="9">The sequence shown here is derived from an EMBL/GenBank/DDBJ whole genome shotgun (WGS) entry which is preliminary data.</text>
</comment>
<keyword evidence="3" id="KW-0813">Transport</keyword>
<protein>
    <submittedName>
        <fullName evidence="9">Sodium:solute symporter</fullName>
    </submittedName>
</protein>
<feature type="transmembrane region" description="Helical" evidence="8">
    <location>
        <begin position="410"/>
        <end position="431"/>
    </location>
</feature>
<dbReference type="RefSeq" id="WP_083092495.1">
    <property type="nucleotide sequence ID" value="NZ_LXWF01000041.1"/>
</dbReference>
<keyword evidence="4 8" id="KW-0812">Transmembrane</keyword>
<dbReference type="PROSITE" id="PS50283">
    <property type="entry name" value="NA_SOLUT_SYMP_3"/>
    <property type="match status" value="1"/>
</dbReference>
<dbReference type="GO" id="GO:0022857">
    <property type="term" value="F:transmembrane transporter activity"/>
    <property type="evidence" value="ECO:0007669"/>
    <property type="project" value="InterPro"/>
</dbReference>
<feature type="transmembrane region" description="Helical" evidence="8">
    <location>
        <begin position="261"/>
        <end position="281"/>
    </location>
</feature>
<dbReference type="Pfam" id="PF00474">
    <property type="entry name" value="SSF"/>
    <property type="match status" value="1"/>
</dbReference>
<accession>A0A1Y1RN69</accession>
<evidence type="ECO:0000256" key="3">
    <source>
        <dbReference type="ARBA" id="ARBA00022448"/>
    </source>
</evidence>
<evidence type="ECO:0000256" key="2">
    <source>
        <dbReference type="ARBA" id="ARBA00006434"/>
    </source>
</evidence>
<keyword evidence="10" id="KW-1185">Reference proteome</keyword>
<feature type="transmembrane region" description="Helical" evidence="8">
    <location>
        <begin position="118"/>
        <end position="143"/>
    </location>
</feature>
<sequence>MNLAIILLYLGALVFFGYLGKRRANSTEDFRVAGRRLGPLLYTGTMSAVVLGGASTVGGVGLGYKFGLSGMWLVVAIAAGVLLLSLVFAPIISRLKIYTVSQMLSLRYGVRATQVSSIVMLAYTVMIAVTSTAAYASIFRVMFDMDRTWAILLGSLVVIGYSLLGGMWSITLTDMMQFAIMTVGMFLLMLPFSLSQAGGWSGLTERLDAEFFQLGSMGMNSIITMFVIYTLGILVGQDIWQRVFSARSPEVARWGGASAGIYIALYGLAGAVIGMAAAVLAPQLESQDDAFAAIGQNYLPAGVGGVVLAAGVAAMMSTASGALIASATVARVDVIPFITGLPPLKEGEETDATLKADRLYLLVLGVLVTAIAIFLTDTVTSLTIAYDILVGGLMVAILGGLVWKRGTGMGAALSMAAGSLVTLGCMPIFGVLANEPIYYGLAASLVVYVVASLATKPTSPEVMKAWQERINS</sequence>
<feature type="transmembrane region" description="Helical" evidence="8">
    <location>
        <begin position="301"/>
        <end position="325"/>
    </location>
</feature>
<comment type="subcellular location">
    <subcellularLocation>
        <location evidence="1">Membrane</location>
        <topology evidence="1">Multi-pass membrane protein</topology>
    </subcellularLocation>
</comment>
<evidence type="ECO:0000313" key="9">
    <source>
        <dbReference type="EMBL" id="ORC16014.1"/>
    </source>
</evidence>
<proteinExistence type="inferred from homology"/>
<dbReference type="PANTHER" id="PTHR48086:SF7">
    <property type="entry name" value="SODIUM-SOLUTE SYMPORTER-RELATED"/>
    <property type="match status" value="1"/>
</dbReference>
<reference evidence="9 10" key="1">
    <citation type="submission" date="2016-05" db="EMBL/GenBank/DDBJ databases">
        <title>Draft genome sequence of a porcine commensal Rothia nasimurium.</title>
        <authorList>
            <person name="Gaiser R.A."/>
            <person name="Van Baarlen P."/>
            <person name="Wells J.M."/>
        </authorList>
    </citation>
    <scope>NUCLEOTIDE SEQUENCE [LARGE SCALE GENOMIC DNA]</scope>
    <source>
        <strain evidence="9 10">PT-32</strain>
    </source>
</reference>
<keyword evidence="6 8" id="KW-0472">Membrane</keyword>
<feature type="transmembrane region" description="Helical" evidence="8">
    <location>
        <begin position="70"/>
        <end position="97"/>
    </location>
</feature>
<dbReference type="OrthoDB" id="9789704at2"/>
<keyword evidence="5 8" id="KW-1133">Transmembrane helix</keyword>
<feature type="transmembrane region" description="Helical" evidence="8">
    <location>
        <begin position="217"/>
        <end position="240"/>
    </location>
</feature>
<evidence type="ECO:0000256" key="4">
    <source>
        <dbReference type="ARBA" id="ARBA00022692"/>
    </source>
</evidence>
<evidence type="ECO:0000256" key="5">
    <source>
        <dbReference type="ARBA" id="ARBA00022989"/>
    </source>
</evidence>
<dbReference type="EMBL" id="LXWF01000041">
    <property type="protein sequence ID" value="ORC16014.1"/>
    <property type="molecule type" value="Genomic_DNA"/>
</dbReference>
<feature type="transmembrane region" description="Helical" evidence="8">
    <location>
        <begin position="178"/>
        <end position="197"/>
    </location>
</feature>
<evidence type="ECO:0000313" key="10">
    <source>
        <dbReference type="Proteomes" id="UP000192359"/>
    </source>
</evidence>
<name>A0A1Y1RN69_9MICC</name>
<feature type="transmembrane region" description="Helical" evidence="8">
    <location>
        <begin position="6"/>
        <end position="21"/>
    </location>
</feature>
<feature type="transmembrane region" description="Helical" evidence="8">
    <location>
        <begin position="149"/>
        <end position="171"/>
    </location>
</feature>
<evidence type="ECO:0000256" key="7">
    <source>
        <dbReference type="RuleBase" id="RU362091"/>
    </source>
</evidence>
<evidence type="ECO:0000256" key="8">
    <source>
        <dbReference type="SAM" id="Phobius"/>
    </source>
</evidence>
<dbReference type="Gene3D" id="1.20.1730.10">
    <property type="entry name" value="Sodium/glucose cotransporter"/>
    <property type="match status" value="1"/>
</dbReference>
<dbReference type="Proteomes" id="UP000192359">
    <property type="component" value="Unassembled WGS sequence"/>
</dbReference>
<feature type="transmembrane region" description="Helical" evidence="8">
    <location>
        <begin position="437"/>
        <end position="454"/>
    </location>
</feature>
<dbReference type="InterPro" id="IPR001734">
    <property type="entry name" value="Na/solute_symporter"/>
</dbReference>
<feature type="transmembrane region" description="Helical" evidence="8">
    <location>
        <begin position="382"/>
        <end position="403"/>
    </location>
</feature>
<feature type="transmembrane region" description="Helical" evidence="8">
    <location>
        <begin position="359"/>
        <end position="376"/>
    </location>
</feature>
<dbReference type="GO" id="GO:0005886">
    <property type="term" value="C:plasma membrane"/>
    <property type="evidence" value="ECO:0007669"/>
    <property type="project" value="TreeGrafter"/>
</dbReference>
<organism evidence="9 10">
    <name type="scientific">Rothia nasimurium</name>
    <dbReference type="NCBI Taxonomy" id="85336"/>
    <lineage>
        <taxon>Bacteria</taxon>
        <taxon>Bacillati</taxon>
        <taxon>Actinomycetota</taxon>
        <taxon>Actinomycetes</taxon>
        <taxon>Micrococcales</taxon>
        <taxon>Micrococcaceae</taxon>
        <taxon>Rothia</taxon>
    </lineage>
</organism>
<dbReference type="AlphaFoldDB" id="A0A1Y1RN69"/>
<gene>
    <name evidence="9" type="ORF">A7979_05210</name>
</gene>
<evidence type="ECO:0000256" key="6">
    <source>
        <dbReference type="ARBA" id="ARBA00023136"/>
    </source>
</evidence>
<dbReference type="PANTHER" id="PTHR48086">
    <property type="entry name" value="SODIUM/PROLINE SYMPORTER-RELATED"/>
    <property type="match status" value="1"/>
</dbReference>
<dbReference type="CDD" id="cd11479">
    <property type="entry name" value="SLC5sbd_u3"/>
    <property type="match status" value="1"/>
</dbReference>
<dbReference type="InterPro" id="IPR038377">
    <property type="entry name" value="Na/Glc_symporter_sf"/>
</dbReference>